<keyword evidence="1" id="KW-0812">Transmembrane</keyword>
<feature type="chain" id="PRO_5035757852" evidence="2">
    <location>
        <begin position="23"/>
        <end position="266"/>
    </location>
</feature>
<evidence type="ECO:0000313" key="3">
    <source>
        <dbReference type="EMBL" id="CAD7701739.1"/>
    </source>
</evidence>
<protein>
    <submittedName>
        <fullName evidence="3">Uncharacterized protein</fullName>
    </submittedName>
</protein>
<dbReference type="OrthoDB" id="510280at2759"/>
<proteinExistence type="predicted"/>
<comment type="caution">
    <text evidence="3">The sequence shown here is derived from an EMBL/GenBank/DDBJ whole genome shotgun (WGS) entry which is preliminary data.</text>
</comment>
<dbReference type="GO" id="GO:0010167">
    <property type="term" value="P:response to nitrate"/>
    <property type="evidence" value="ECO:0007669"/>
    <property type="project" value="InterPro"/>
</dbReference>
<dbReference type="AlphaFoldDB" id="A0A8S1JDM1"/>
<name>A0A8S1JDM1_9CHLO</name>
<dbReference type="GO" id="GO:0015706">
    <property type="term" value="P:nitrate transmembrane transport"/>
    <property type="evidence" value="ECO:0007669"/>
    <property type="project" value="InterPro"/>
</dbReference>
<gene>
    <name evidence="3" type="ORF">OSTQU699_LOCUS7096</name>
</gene>
<keyword evidence="1" id="KW-0472">Membrane</keyword>
<evidence type="ECO:0000256" key="1">
    <source>
        <dbReference type="SAM" id="Phobius"/>
    </source>
</evidence>
<sequence length="266" mass="28771">MAGSLMRWFVAVVLACALCADAKIEVKYNQLPVVDAAVSVEFTSEGFEKQPLGSPEAGCPLNEDGSTCQPAPFGYDDDTVLSITFSLEAALGNDSLVNTALGDETYDPPTKVSLRACYSKPDTKLRKWRKIKAVVDDDKRCDRKIVKALDLTDQACTATSCTYDYTLPSDIPAATWFITVLFLCPIKGSDDTQFCAVDSTVGSLAELVGDGVTEDDPARSNPIYYSTEVVDSRPPEMVAGVIVLSIVAIIFLVGFFSYEKLVKKNA</sequence>
<feature type="signal peptide" evidence="2">
    <location>
        <begin position="1"/>
        <end position="22"/>
    </location>
</feature>
<dbReference type="Pfam" id="PF16974">
    <property type="entry name" value="NAR2"/>
    <property type="match status" value="1"/>
</dbReference>
<dbReference type="EMBL" id="CAJHUC010001623">
    <property type="protein sequence ID" value="CAD7701739.1"/>
    <property type="molecule type" value="Genomic_DNA"/>
</dbReference>
<reference evidence="3" key="1">
    <citation type="submission" date="2020-12" db="EMBL/GenBank/DDBJ databases">
        <authorList>
            <person name="Iha C."/>
        </authorList>
    </citation>
    <scope>NUCLEOTIDE SEQUENCE</scope>
</reference>
<keyword evidence="1" id="KW-1133">Transmembrane helix</keyword>
<dbReference type="Proteomes" id="UP000708148">
    <property type="component" value="Unassembled WGS sequence"/>
</dbReference>
<dbReference type="InterPro" id="IPR016605">
    <property type="entry name" value="Transptr_NO3_Nar2"/>
</dbReference>
<feature type="transmembrane region" description="Helical" evidence="1">
    <location>
        <begin position="237"/>
        <end position="258"/>
    </location>
</feature>
<accession>A0A8S1JDM1</accession>
<keyword evidence="4" id="KW-1185">Reference proteome</keyword>
<organism evidence="3 4">
    <name type="scientific">Ostreobium quekettii</name>
    <dbReference type="NCBI Taxonomy" id="121088"/>
    <lineage>
        <taxon>Eukaryota</taxon>
        <taxon>Viridiplantae</taxon>
        <taxon>Chlorophyta</taxon>
        <taxon>core chlorophytes</taxon>
        <taxon>Ulvophyceae</taxon>
        <taxon>TCBD clade</taxon>
        <taxon>Bryopsidales</taxon>
        <taxon>Ostreobineae</taxon>
        <taxon>Ostreobiaceae</taxon>
        <taxon>Ostreobium</taxon>
    </lineage>
</organism>
<evidence type="ECO:0000256" key="2">
    <source>
        <dbReference type="SAM" id="SignalP"/>
    </source>
</evidence>
<evidence type="ECO:0000313" key="4">
    <source>
        <dbReference type="Proteomes" id="UP000708148"/>
    </source>
</evidence>
<keyword evidence="2" id="KW-0732">Signal</keyword>